<dbReference type="AlphaFoldDB" id="A0AB34KD68"/>
<comment type="caution">
    <text evidence="1">The sequence shown here is derived from an EMBL/GenBank/DDBJ whole genome shotgun (WGS) entry which is preliminary data.</text>
</comment>
<gene>
    <name evidence="1" type="ORF">AB1Y20_001674</name>
</gene>
<dbReference type="Proteomes" id="UP001515480">
    <property type="component" value="Unassembled WGS sequence"/>
</dbReference>
<organism evidence="1 2">
    <name type="scientific">Prymnesium parvum</name>
    <name type="common">Toxic golden alga</name>
    <dbReference type="NCBI Taxonomy" id="97485"/>
    <lineage>
        <taxon>Eukaryota</taxon>
        <taxon>Haptista</taxon>
        <taxon>Haptophyta</taxon>
        <taxon>Prymnesiophyceae</taxon>
        <taxon>Prymnesiales</taxon>
        <taxon>Prymnesiaceae</taxon>
        <taxon>Prymnesium</taxon>
    </lineage>
</organism>
<keyword evidence="2" id="KW-1185">Reference proteome</keyword>
<protein>
    <recommendedName>
        <fullName evidence="3">Mitochondrial protein</fullName>
    </recommendedName>
</protein>
<accession>A0AB34KD68</accession>
<evidence type="ECO:0000313" key="2">
    <source>
        <dbReference type="Proteomes" id="UP001515480"/>
    </source>
</evidence>
<proteinExistence type="predicted"/>
<dbReference type="PANTHER" id="PTHR11439">
    <property type="entry name" value="GAG-POL-RELATED RETROTRANSPOSON"/>
    <property type="match status" value="1"/>
</dbReference>
<sequence length="110" mass="12341">MKAKSDDVMRSIQSRLDGSMFEKLVSARKKYEKERRDAENFRHSTTGWVVLFGGAVVAWRSRKQHSISMSSTEAEIIAASDCALELVYLRGLLTEMGFPQDKPIHCSACG</sequence>
<evidence type="ECO:0000313" key="1">
    <source>
        <dbReference type="EMBL" id="KAL1530776.1"/>
    </source>
</evidence>
<reference evidence="1 2" key="1">
    <citation type="journal article" date="2024" name="Science">
        <title>Giant polyketide synthase enzymes in the biosynthesis of giant marine polyether toxins.</title>
        <authorList>
            <person name="Fallon T.R."/>
            <person name="Shende V.V."/>
            <person name="Wierzbicki I.H."/>
            <person name="Pendleton A.L."/>
            <person name="Watervoot N.F."/>
            <person name="Auber R.P."/>
            <person name="Gonzalez D.J."/>
            <person name="Wisecaver J.H."/>
            <person name="Moore B.S."/>
        </authorList>
    </citation>
    <scope>NUCLEOTIDE SEQUENCE [LARGE SCALE GENOMIC DNA]</scope>
    <source>
        <strain evidence="1 2">12B1</strain>
    </source>
</reference>
<dbReference type="EMBL" id="JBGBPQ010000001">
    <property type="protein sequence ID" value="KAL1530776.1"/>
    <property type="molecule type" value="Genomic_DNA"/>
</dbReference>
<dbReference type="CDD" id="cd09272">
    <property type="entry name" value="RNase_HI_RT_Ty1"/>
    <property type="match status" value="1"/>
</dbReference>
<evidence type="ECO:0008006" key="3">
    <source>
        <dbReference type="Google" id="ProtNLM"/>
    </source>
</evidence>
<name>A0AB34KD68_PRYPA</name>
<dbReference type="PANTHER" id="PTHR11439:SF470">
    <property type="entry name" value="CYSTEINE-RICH RLK (RECEPTOR-LIKE PROTEIN KINASE) 8"/>
    <property type="match status" value="1"/>
</dbReference>